<reference evidence="1 2" key="1">
    <citation type="submission" date="2019-02" db="EMBL/GenBank/DDBJ databases">
        <title>Genome sequencing of the rare red list fungi Hericium alpestre (H. flagellum).</title>
        <authorList>
            <person name="Buettner E."/>
            <person name="Kellner H."/>
        </authorList>
    </citation>
    <scope>NUCLEOTIDE SEQUENCE [LARGE SCALE GENOMIC DNA]</scope>
    <source>
        <strain evidence="1 2">DSM 108284</strain>
    </source>
</reference>
<keyword evidence="2" id="KW-1185">Reference proteome</keyword>
<dbReference type="Proteomes" id="UP000298061">
    <property type="component" value="Unassembled WGS sequence"/>
</dbReference>
<proteinExistence type="predicted"/>
<dbReference type="EMBL" id="SFCI01000198">
    <property type="protein sequence ID" value="TFY81564.1"/>
    <property type="molecule type" value="Genomic_DNA"/>
</dbReference>
<accession>A0A4Z0A5A8</accession>
<dbReference type="SUPFAM" id="SSF52047">
    <property type="entry name" value="RNI-like"/>
    <property type="match status" value="1"/>
</dbReference>
<dbReference type="AlphaFoldDB" id="A0A4Z0A5A8"/>
<evidence type="ECO:0000313" key="1">
    <source>
        <dbReference type="EMBL" id="TFY81564.1"/>
    </source>
</evidence>
<organism evidence="1 2">
    <name type="scientific">Hericium alpestre</name>
    <dbReference type="NCBI Taxonomy" id="135208"/>
    <lineage>
        <taxon>Eukaryota</taxon>
        <taxon>Fungi</taxon>
        <taxon>Dikarya</taxon>
        <taxon>Basidiomycota</taxon>
        <taxon>Agaricomycotina</taxon>
        <taxon>Agaricomycetes</taxon>
        <taxon>Russulales</taxon>
        <taxon>Hericiaceae</taxon>
        <taxon>Hericium</taxon>
    </lineage>
</organism>
<protein>
    <recommendedName>
        <fullName evidence="3">F-box domain-containing protein</fullName>
    </recommendedName>
</protein>
<comment type="caution">
    <text evidence="1">The sequence shown here is derived from an EMBL/GenBank/DDBJ whole genome shotgun (WGS) entry which is preliminary data.</text>
</comment>
<gene>
    <name evidence="1" type="ORF">EWM64_g2455</name>
</gene>
<sequence length="411" mass="45906">MSYSLEAMQLAIAQSVQVPALSLKSLLLVYEEPDDDSHTPHSEYILPADLFGSDCPVLEQISLSRMMLPWTSSLWGSRITHVEIILERRLTALRADLRPTIEQFLQCMERMPALELLKLETCLPPVMRDPQPLDNLPTIDFPYLHVLSIDDSFSNCTSIHYGVTASALTRHIRYLLADQPISKVHISESLIGAELDGPLHIFELSIDAGHINDRAIQRLGRLFRCGFPLHNVEELSIGFEYQSFYGSRVTQNELRSTWLDILSQCSHILRLSLTTREHNTSLPMMLGALTMDLDQRGYAQATAGASLPLPNLQELIIDAGNFHDAETGMSLKKLIDSLVSQLSIRRKLGARIRTLHVEVPLQDNHHPSLESLRDLSSDGTVSTVELGPIAAAWHLRGYGGPGSDEYSDEDL</sequence>
<name>A0A4Z0A5A8_9AGAM</name>
<evidence type="ECO:0000313" key="2">
    <source>
        <dbReference type="Proteomes" id="UP000298061"/>
    </source>
</evidence>
<evidence type="ECO:0008006" key="3">
    <source>
        <dbReference type="Google" id="ProtNLM"/>
    </source>
</evidence>